<evidence type="ECO:0000313" key="1">
    <source>
        <dbReference type="EMBL" id="EKT4439530.1"/>
    </source>
</evidence>
<dbReference type="RefSeq" id="WP_088470201.1">
    <property type="nucleotide sequence ID" value="NZ_JAKJRD010000003.1"/>
</dbReference>
<proteinExistence type="predicted"/>
<reference evidence="1" key="1">
    <citation type="submission" date="2022-07" db="EMBL/GenBank/DDBJ databases">
        <authorList>
            <consortium name="Clinical and Environmental Microbiology Branch: Whole genome sequencing antimicrobial resistance pathogens in the healthcare setting"/>
        </authorList>
    </citation>
    <scope>NUCLEOTIDE SEQUENCE</scope>
    <source>
        <strain evidence="1">Stenotrophomonas_maltophilia_2021CK-00905</strain>
    </source>
</reference>
<evidence type="ECO:0000313" key="2">
    <source>
        <dbReference type="Proteomes" id="UP001214521"/>
    </source>
</evidence>
<gene>
    <name evidence="1" type="ORF">QEK83_000123</name>
</gene>
<dbReference type="Proteomes" id="UP001214521">
    <property type="component" value="Unassembled WGS sequence"/>
</dbReference>
<name>A0AAI9FY73_STEMA</name>
<sequence>MKSILSQLQENGFVELTDSAQLWTREGVVREAIIRAKSNSDSDFLRGWEGDLSAEYYLTFHWVDASEVATHDLADILETAKRLNAMPEMTEAA</sequence>
<protein>
    <submittedName>
        <fullName evidence="1">Uncharacterized protein</fullName>
    </submittedName>
</protein>
<accession>A0AAI9FY73</accession>
<dbReference type="AlphaFoldDB" id="A0AAI9FY73"/>
<organism evidence="1 2">
    <name type="scientific">Stenotrophomonas maltophilia</name>
    <name type="common">Pseudomonas maltophilia</name>
    <name type="synonym">Xanthomonas maltophilia</name>
    <dbReference type="NCBI Taxonomy" id="40324"/>
    <lineage>
        <taxon>Bacteria</taxon>
        <taxon>Pseudomonadati</taxon>
        <taxon>Pseudomonadota</taxon>
        <taxon>Gammaproteobacteria</taxon>
        <taxon>Lysobacterales</taxon>
        <taxon>Lysobacteraceae</taxon>
        <taxon>Stenotrophomonas</taxon>
        <taxon>Stenotrophomonas maltophilia group</taxon>
    </lineage>
</organism>
<comment type="caution">
    <text evidence="1">The sequence shown here is derived from an EMBL/GenBank/DDBJ whole genome shotgun (WGS) entry which is preliminary data.</text>
</comment>
<dbReference type="EMBL" id="ABLOMU010000001">
    <property type="protein sequence ID" value="EKT4439530.1"/>
    <property type="molecule type" value="Genomic_DNA"/>
</dbReference>